<name>A0ABX0G6H7_9RHOB</name>
<protein>
    <submittedName>
        <fullName evidence="3">ATP-binding protein</fullName>
    </submittedName>
</protein>
<dbReference type="Proteomes" id="UP001515660">
    <property type="component" value="Unassembled WGS sequence"/>
</dbReference>
<dbReference type="Pfam" id="PF13581">
    <property type="entry name" value="HATPase_c_2"/>
    <property type="match status" value="1"/>
</dbReference>
<organism evidence="3 4">
    <name type="scientific">Rhodobacter calidifons</name>
    <dbReference type="NCBI Taxonomy" id="2715277"/>
    <lineage>
        <taxon>Bacteria</taxon>
        <taxon>Pseudomonadati</taxon>
        <taxon>Pseudomonadota</taxon>
        <taxon>Alphaproteobacteria</taxon>
        <taxon>Rhodobacterales</taxon>
        <taxon>Rhodobacter group</taxon>
        <taxon>Rhodobacter</taxon>
    </lineage>
</organism>
<dbReference type="InterPro" id="IPR036890">
    <property type="entry name" value="HATPase_C_sf"/>
</dbReference>
<dbReference type="Gene3D" id="3.30.565.10">
    <property type="entry name" value="Histidine kinase-like ATPase, C-terminal domain"/>
    <property type="match status" value="1"/>
</dbReference>
<dbReference type="InterPro" id="IPR003594">
    <property type="entry name" value="HATPase_dom"/>
</dbReference>
<proteinExistence type="predicted"/>
<dbReference type="CDD" id="cd16936">
    <property type="entry name" value="HATPase_RsbW-like"/>
    <property type="match status" value="1"/>
</dbReference>
<dbReference type="PANTHER" id="PTHR35526">
    <property type="entry name" value="ANTI-SIGMA-F FACTOR RSBW-RELATED"/>
    <property type="match status" value="1"/>
</dbReference>
<dbReference type="SUPFAM" id="SSF55874">
    <property type="entry name" value="ATPase domain of HSP90 chaperone/DNA topoisomerase II/histidine kinase"/>
    <property type="match status" value="1"/>
</dbReference>
<evidence type="ECO:0000313" key="3">
    <source>
        <dbReference type="EMBL" id="NHB76482.1"/>
    </source>
</evidence>
<dbReference type="InterPro" id="IPR050267">
    <property type="entry name" value="Anti-sigma-factor_SerPK"/>
</dbReference>
<keyword evidence="3" id="KW-0547">Nucleotide-binding</keyword>
<dbReference type="PANTHER" id="PTHR35526:SF3">
    <property type="entry name" value="ANTI-SIGMA-F FACTOR RSBW"/>
    <property type="match status" value="1"/>
</dbReference>
<feature type="domain" description="Histidine kinase/HSP90-like ATPase" evidence="2">
    <location>
        <begin position="16"/>
        <end position="142"/>
    </location>
</feature>
<evidence type="ECO:0000313" key="4">
    <source>
        <dbReference type="Proteomes" id="UP001515660"/>
    </source>
</evidence>
<gene>
    <name evidence="3" type="ORF">G8O29_06975</name>
</gene>
<keyword evidence="3" id="KW-0067">ATP-binding</keyword>
<sequence length="146" mass="15742">MPDRTDRPPELYLAFRADPASIRRSLAGMLVCPPLSALREDARGSAEVVLAEALNNVAEHAYGEAGGQVEVTLRQETAGIRCLIVDAGRAMPGGTLPEGRLPPDRGPALQDLPEGGFGWHLIRSLCTDLSYSRIADRNHLTFLLPS</sequence>
<comment type="caution">
    <text evidence="3">The sequence shown here is derived from an EMBL/GenBank/DDBJ whole genome shotgun (WGS) entry which is preliminary data.</text>
</comment>
<evidence type="ECO:0000259" key="2">
    <source>
        <dbReference type="Pfam" id="PF13581"/>
    </source>
</evidence>
<keyword evidence="1" id="KW-0723">Serine/threonine-protein kinase</keyword>
<keyword evidence="1" id="KW-0418">Kinase</keyword>
<keyword evidence="4" id="KW-1185">Reference proteome</keyword>
<reference evidence="3 4" key="1">
    <citation type="journal article" date="2022" name="Microorganisms">
        <title>Genome Sequence and Characterization of a Xanthorhodopsin-Containing, Aerobic Anoxygenic Phototrophic Rhodobacter Species, Isolated from Mesophilic Conditions at Yellowstone National Park.</title>
        <authorList>
            <person name="Kyndt J.A."/>
            <person name="Robertson S."/>
            <person name="Shoffstall I.B."/>
            <person name="Ramaley R.F."/>
            <person name="Meyer T.E."/>
        </authorList>
    </citation>
    <scope>NUCLEOTIDE SEQUENCE [LARGE SCALE GENOMIC DNA]</scope>
    <source>
        <strain evidence="3 4">M37P</strain>
    </source>
</reference>
<keyword evidence="1" id="KW-0808">Transferase</keyword>
<accession>A0ABX0G6H7</accession>
<dbReference type="GO" id="GO:0005524">
    <property type="term" value="F:ATP binding"/>
    <property type="evidence" value="ECO:0007669"/>
    <property type="project" value="UniProtKB-KW"/>
</dbReference>
<evidence type="ECO:0000256" key="1">
    <source>
        <dbReference type="ARBA" id="ARBA00022527"/>
    </source>
</evidence>
<dbReference type="EMBL" id="JAANHS010000004">
    <property type="protein sequence ID" value="NHB76482.1"/>
    <property type="molecule type" value="Genomic_DNA"/>
</dbReference>